<dbReference type="AlphaFoldDB" id="A0A1B4G6E0"/>
<name>A0A1B4G6E0_9BURK</name>
<feature type="compositionally biased region" description="Basic residues" evidence="1">
    <location>
        <begin position="1"/>
        <end position="13"/>
    </location>
</feature>
<reference evidence="2 3" key="1">
    <citation type="submission" date="2015-12" db="EMBL/GenBank/DDBJ databases">
        <title>Diversity of Burkholderia near neighbor genomes.</title>
        <authorList>
            <person name="Sahl J."/>
            <person name="Wagner D."/>
            <person name="Keim P."/>
        </authorList>
    </citation>
    <scope>NUCLEOTIDE SEQUENCE [LARGE SCALE GENOMIC DNA]</scope>
    <source>
        <strain evidence="2 3">BDU8</strain>
    </source>
</reference>
<protein>
    <submittedName>
        <fullName evidence="2">Uncharacterized protein</fullName>
    </submittedName>
</protein>
<evidence type="ECO:0000256" key="1">
    <source>
        <dbReference type="SAM" id="MobiDB-lite"/>
    </source>
</evidence>
<sequence length="65" mass="7414">MITMHRRSCAARHRAADDRRHPRAFSARSPEHGNKRRRASLRTAALVEYGPAAARLMRPGIFLAY</sequence>
<gene>
    <name evidence="2" type="ORF">WS71_31040</name>
</gene>
<dbReference type="EMBL" id="CP013389">
    <property type="protein sequence ID" value="AOJ11493.1"/>
    <property type="molecule type" value="Genomic_DNA"/>
</dbReference>
<dbReference type="Proteomes" id="UP000067711">
    <property type="component" value="Chromosome 1"/>
</dbReference>
<feature type="region of interest" description="Disordered" evidence="1">
    <location>
        <begin position="1"/>
        <end position="38"/>
    </location>
</feature>
<evidence type="ECO:0000313" key="3">
    <source>
        <dbReference type="Proteomes" id="UP000067711"/>
    </source>
</evidence>
<evidence type="ECO:0000313" key="2">
    <source>
        <dbReference type="EMBL" id="AOJ11493.1"/>
    </source>
</evidence>
<organism evidence="2 3">
    <name type="scientific">Burkholderia mayonis</name>
    <dbReference type="NCBI Taxonomy" id="1385591"/>
    <lineage>
        <taxon>Bacteria</taxon>
        <taxon>Pseudomonadati</taxon>
        <taxon>Pseudomonadota</taxon>
        <taxon>Betaproteobacteria</taxon>
        <taxon>Burkholderiales</taxon>
        <taxon>Burkholderiaceae</taxon>
        <taxon>Burkholderia</taxon>
        <taxon>pseudomallei group</taxon>
    </lineage>
</organism>
<accession>A0A1B4G6E0</accession>
<proteinExistence type="predicted"/>